<dbReference type="EMBL" id="HF935702">
    <property type="protein sequence ID" value="CCX31947.1"/>
    <property type="molecule type" value="Genomic_DNA"/>
</dbReference>
<protein>
    <submittedName>
        <fullName evidence="1">Uncharacterized protein</fullName>
    </submittedName>
</protein>
<dbReference type="Proteomes" id="UP000018144">
    <property type="component" value="Unassembled WGS sequence"/>
</dbReference>
<reference evidence="1 2" key="1">
    <citation type="journal article" date="2013" name="PLoS Genet.">
        <title>The genome and development-dependent transcriptomes of Pyronema confluens: a window into fungal evolution.</title>
        <authorList>
            <person name="Traeger S."/>
            <person name="Altegoer F."/>
            <person name="Freitag M."/>
            <person name="Gabaldon T."/>
            <person name="Kempken F."/>
            <person name="Kumar A."/>
            <person name="Marcet-Houben M."/>
            <person name="Poggeler S."/>
            <person name="Stajich J.E."/>
            <person name="Nowrousian M."/>
        </authorList>
    </citation>
    <scope>NUCLEOTIDE SEQUENCE [LARGE SCALE GENOMIC DNA]</scope>
    <source>
        <strain evidence="2">CBS 100304</strain>
        <tissue evidence="1">Vegetative mycelium</tissue>
    </source>
</reference>
<gene>
    <name evidence="1" type="ORF">PCON_12024</name>
</gene>
<evidence type="ECO:0000313" key="2">
    <source>
        <dbReference type="Proteomes" id="UP000018144"/>
    </source>
</evidence>
<keyword evidence="2" id="KW-1185">Reference proteome</keyword>
<proteinExistence type="predicted"/>
<name>U4LK53_PYROM</name>
<organism evidence="1 2">
    <name type="scientific">Pyronema omphalodes (strain CBS 100304)</name>
    <name type="common">Pyronema confluens</name>
    <dbReference type="NCBI Taxonomy" id="1076935"/>
    <lineage>
        <taxon>Eukaryota</taxon>
        <taxon>Fungi</taxon>
        <taxon>Dikarya</taxon>
        <taxon>Ascomycota</taxon>
        <taxon>Pezizomycotina</taxon>
        <taxon>Pezizomycetes</taxon>
        <taxon>Pezizales</taxon>
        <taxon>Pyronemataceae</taxon>
        <taxon>Pyronema</taxon>
    </lineage>
</organism>
<accession>U4LK53</accession>
<sequence>MSNTRPTAVSCSVLESYSEWNELPKSFAEDRVCGS</sequence>
<evidence type="ECO:0000313" key="1">
    <source>
        <dbReference type="EMBL" id="CCX31947.1"/>
    </source>
</evidence>
<dbReference type="AlphaFoldDB" id="U4LK53"/>